<dbReference type="SUPFAM" id="SSF81406">
    <property type="entry name" value="Mitochondrial cytochrome c oxidase subunit IV"/>
    <property type="match status" value="1"/>
</dbReference>
<dbReference type="Gene3D" id="1.10.442.10">
    <property type="entry name" value="Cytochrome c oxidase subunit IV"/>
    <property type="match status" value="1"/>
</dbReference>
<dbReference type="Pfam" id="PF02936">
    <property type="entry name" value="COX4"/>
    <property type="match status" value="1"/>
</dbReference>
<dbReference type="PANTHER" id="PTHR10707:SF10">
    <property type="entry name" value="CYTOCHROME C OXIDASE SUBUNIT 4"/>
    <property type="match status" value="1"/>
</dbReference>
<reference evidence="11" key="2">
    <citation type="submission" date="2020-05" db="UniProtKB">
        <authorList>
            <consortium name="EnsemblMetazoa"/>
        </authorList>
    </citation>
    <scope>IDENTIFICATION</scope>
    <source>
        <strain evidence="11">IAEA</strain>
    </source>
</reference>
<evidence type="ECO:0000256" key="1">
    <source>
        <dbReference type="ARBA" id="ARBA00004434"/>
    </source>
</evidence>
<evidence type="ECO:0000256" key="5">
    <source>
        <dbReference type="ARBA" id="ARBA00022946"/>
    </source>
</evidence>
<dbReference type="PRINTS" id="PR01873">
    <property type="entry name" value="CYTCOXIDASE4"/>
</dbReference>
<keyword evidence="4 10" id="KW-0999">Mitochondrion inner membrane</keyword>
<dbReference type="STRING" id="37001.A0A1A9WK09"/>
<keyword evidence="12" id="KW-1185">Reference proteome</keyword>
<evidence type="ECO:0000256" key="4">
    <source>
        <dbReference type="ARBA" id="ARBA00022792"/>
    </source>
</evidence>
<evidence type="ECO:0000313" key="12">
    <source>
        <dbReference type="Proteomes" id="UP000091820"/>
    </source>
</evidence>
<evidence type="ECO:0000256" key="7">
    <source>
        <dbReference type="ARBA" id="ARBA00023002"/>
    </source>
</evidence>
<evidence type="ECO:0000256" key="2">
    <source>
        <dbReference type="ARBA" id="ARBA00008135"/>
    </source>
</evidence>
<evidence type="ECO:0000256" key="10">
    <source>
        <dbReference type="RuleBase" id="RU367145"/>
    </source>
</evidence>
<name>A0A1A9WK09_9MUSC</name>
<reference evidence="12" key="1">
    <citation type="submission" date="2014-03" db="EMBL/GenBank/DDBJ databases">
        <authorList>
            <person name="Aksoy S."/>
            <person name="Warren W."/>
            <person name="Wilson R.K."/>
        </authorList>
    </citation>
    <scope>NUCLEOTIDE SEQUENCE [LARGE SCALE GENOMIC DNA]</scope>
    <source>
        <strain evidence="12">IAEA</strain>
    </source>
</reference>
<evidence type="ECO:0000256" key="6">
    <source>
        <dbReference type="ARBA" id="ARBA00022989"/>
    </source>
</evidence>
<accession>A0A1A9WK09</accession>
<dbReference type="InterPro" id="IPR036639">
    <property type="entry name" value="Cyt_c_oxidase_su4_sf"/>
</dbReference>
<comment type="subcellular location">
    <subcellularLocation>
        <location evidence="1 10">Mitochondrion inner membrane</location>
        <topology evidence="1 10">Single-pass membrane protein</topology>
    </subcellularLocation>
</comment>
<evidence type="ECO:0000256" key="3">
    <source>
        <dbReference type="ARBA" id="ARBA00022692"/>
    </source>
</evidence>
<dbReference type="PANTHER" id="PTHR10707">
    <property type="entry name" value="CYTOCHROME C OXIDASE SUBUNIT IV"/>
    <property type="match status" value="1"/>
</dbReference>
<dbReference type="InterPro" id="IPR013288">
    <property type="entry name" value="Cyt_c_oxidase_su4"/>
</dbReference>
<comment type="function">
    <text evidence="10">Component of the cytochrome c oxidase, the last enzyme in the mitochondrial electron transport chain which drives oxidative phosphorylation.</text>
</comment>
<keyword evidence="9" id="KW-0472">Membrane</keyword>
<comment type="pathway">
    <text evidence="10">Energy metabolism; oxidative phosphorylation.</text>
</comment>
<keyword evidence="7" id="KW-0560">Oxidoreductase</keyword>
<comment type="similarity">
    <text evidence="2 10">Belongs to the cytochrome c oxidase IV family.</text>
</comment>
<dbReference type="GO" id="GO:0045277">
    <property type="term" value="C:respiratory chain complex IV"/>
    <property type="evidence" value="ECO:0007669"/>
    <property type="project" value="InterPro"/>
</dbReference>
<dbReference type="Proteomes" id="UP000091820">
    <property type="component" value="Unassembled WGS sequence"/>
</dbReference>
<dbReference type="UniPathway" id="UPA00705"/>
<dbReference type="AlphaFoldDB" id="A0A1A9WK09"/>
<keyword evidence="8 10" id="KW-0496">Mitochondrion</keyword>
<protein>
    <recommendedName>
        <fullName evidence="10">Cytochrome c oxidase subunit 4</fullName>
    </recommendedName>
</protein>
<dbReference type="GO" id="GO:0006123">
    <property type="term" value="P:mitochondrial electron transport, cytochrome c to oxygen"/>
    <property type="evidence" value="ECO:0007669"/>
    <property type="project" value="InterPro"/>
</dbReference>
<dbReference type="FunFam" id="1.10.442.10:FF:000001">
    <property type="entry name" value="Cytochrome c oxidase subunit 4 isoform 1"/>
    <property type="match status" value="1"/>
</dbReference>
<keyword evidence="5" id="KW-0809">Transit peptide</keyword>
<dbReference type="CDD" id="cd00922">
    <property type="entry name" value="Cyt_c_Oxidase_IV"/>
    <property type="match status" value="1"/>
</dbReference>
<keyword evidence="3" id="KW-0812">Transmembrane</keyword>
<evidence type="ECO:0000256" key="8">
    <source>
        <dbReference type="ARBA" id="ARBA00023128"/>
    </source>
</evidence>
<evidence type="ECO:0000256" key="9">
    <source>
        <dbReference type="ARBA" id="ARBA00023136"/>
    </source>
</evidence>
<organism evidence="11 12">
    <name type="scientific">Glossina brevipalpis</name>
    <dbReference type="NCBI Taxonomy" id="37001"/>
    <lineage>
        <taxon>Eukaryota</taxon>
        <taxon>Metazoa</taxon>
        <taxon>Ecdysozoa</taxon>
        <taxon>Arthropoda</taxon>
        <taxon>Hexapoda</taxon>
        <taxon>Insecta</taxon>
        <taxon>Pterygota</taxon>
        <taxon>Neoptera</taxon>
        <taxon>Endopterygota</taxon>
        <taxon>Diptera</taxon>
        <taxon>Brachycera</taxon>
        <taxon>Muscomorpha</taxon>
        <taxon>Hippoboscoidea</taxon>
        <taxon>Glossinidae</taxon>
        <taxon>Glossina</taxon>
    </lineage>
</organism>
<proteinExistence type="inferred from homology"/>
<dbReference type="GO" id="GO:0016491">
    <property type="term" value="F:oxidoreductase activity"/>
    <property type="evidence" value="ECO:0007669"/>
    <property type="project" value="UniProtKB-KW"/>
</dbReference>
<evidence type="ECO:0000313" key="11">
    <source>
        <dbReference type="EnsemblMetazoa" id="GBRI022537-PA"/>
    </source>
</evidence>
<dbReference type="GO" id="GO:0005743">
    <property type="term" value="C:mitochondrial inner membrane"/>
    <property type="evidence" value="ECO:0007669"/>
    <property type="project" value="UniProtKB-SubCell"/>
</dbReference>
<dbReference type="VEuPathDB" id="VectorBase:GBRI022537"/>
<keyword evidence="6" id="KW-1133">Transmembrane helix</keyword>
<dbReference type="EnsemblMetazoa" id="GBRI022537-RA">
    <property type="protein sequence ID" value="GBRI022537-PA"/>
    <property type="gene ID" value="GBRI022537"/>
</dbReference>
<comment type="subunit">
    <text evidence="10">Component of the cytochrome c oxidase (complex IV, CIV), a multisubunit enzyme composed of 14 subunits.</text>
</comment>
<sequence>MSLKYGKMLICYSLKKSLRFGPQLVIKRNSTSDACNAMSGRREYVGFGINGSPVYMDLLEYPMPSIRFREGDEDICALREKEKGDWRKLSLEEIKKLYRGSFCQTFAEIKAPTGLWKLNLGVGFWAVALGILLSNIVYLAGENLPETFDEDHRQAQLKRMIALEINPVTGLASKWDYETNSCNVQNKYWQSSLISSCFEKRKRLSEEETRQLSEHRRQCCPPLNFP</sequence>
<dbReference type="InterPro" id="IPR004203">
    <property type="entry name" value="Cyt_c_oxidase_su4_fam"/>
</dbReference>